<evidence type="ECO:0000313" key="1">
    <source>
        <dbReference type="EMBL" id="TDN82991.1"/>
    </source>
</evidence>
<dbReference type="Proteomes" id="UP000295493">
    <property type="component" value="Unassembled WGS sequence"/>
</dbReference>
<gene>
    <name evidence="1" type="ORF">EV664_105189</name>
</gene>
<proteinExistence type="predicted"/>
<dbReference type="AlphaFoldDB" id="A0A4R6FN07"/>
<keyword evidence="2" id="KW-1185">Reference proteome</keyword>
<evidence type="ECO:0000313" key="2">
    <source>
        <dbReference type="Proteomes" id="UP000295493"/>
    </source>
</evidence>
<reference evidence="1 2" key="1">
    <citation type="submission" date="2019-03" db="EMBL/GenBank/DDBJ databases">
        <title>Genomic Encyclopedia of Type Strains, Phase IV (KMG-IV): sequencing the most valuable type-strain genomes for metagenomic binning, comparative biology and taxonomic classification.</title>
        <authorList>
            <person name="Goeker M."/>
        </authorList>
    </citation>
    <scope>NUCLEOTIDE SEQUENCE [LARGE SCALE GENOMIC DNA]</scope>
    <source>
        <strain evidence="1 2">DSM 25059</strain>
    </source>
</reference>
<dbReference type="RefSeq" id="WP_133495525.1">
    <property type="nucleotide sequence ID" value="NZ_BMLU01000005.1"/>
</dbReference>
<dbReference type="EMBL" id="SNWD01000005">
    <property type="protein sequence ID" value="TDN82991.1"/>
    <property type="molecule type" value="Genomic_DNA"/>
</dbReference>
<sequence>MRNKHERHFYHPANALCVRDKHSSAVAYIWNDSRGRPHAVAFQGKAQKPAWNFYFANDAAREKRVRGFFAAIQRHEAERAKKRAERSAWQNPYKVGQIFSTCWGYDQTNREYYEVVEVRGKHLIVREIATEYVETQWLAGKVVPLPGSYISEPHRVLAQPYGFREPRYKHHLATLETPTMVGGVPTYGADFVSSYH</sequence>
<accession>A0A4R6FN07</accession>
<organism evidence="1 2">
    <name type="scientific">Stakelama pacifica</name>
    <dbReference type="NCBI Taxonomy" id="517720"/>
    <lineage>
        <taxon>Bacteria</taxon>
        <taxon>Pseudomonadati</taxon>
        <taxon>Pseudomonadota</taxon>
        <taxon>Alphaproteobacteria</taxon>
        <taxon>Sphingomonadales</taxon>
        <taxon>Sphingomonadaceae</taxon>
        <taxon>Stakelama</taxon>
    </lineage>
</organism>
<protein>
    <submittedName>
        <fullName evidence="1">Uncharacterized protein</fullName>
    </submittedName>
</protein>
<name>A0A4R6FN07_9SPHN</name>
<comment type="caution">
    <text evidence="1">The sequence shown here is derived from an EMBL/GenBank/DDBJ whole genome shotgun (WGS) entry which is preliminary data.</text>
</comment>
<dbReference type="OrthoDB" id="5149874at2"/>